<sequence length="370" mass="42739">MRNYVILFSTCLLLLFFTGCNMITQKKEKATGEIYNETFIKDIMLKVARWQVAHPDSLNDWQEQWARSVFYSGVMYAYHATQDTTYLNQALRWGEGWGWKRGPKFRHADDLACGQAYLDAYAVVRREEMLNGIKMSIDSLIADPKPGRVDWWWCDALFMEPPVLVRLGKLTGDEKYYSYLHDMYWDTTDFLYSKPDSLFYRDKNYFNAMTANGKKSFWSRGNAWVLGGLAQILAMMNKKHPDYPKYEELYLQMIHKIAPLQQGDGLWRPSLLDPDDIPVKETSGSTFFTYALAWGVNNGLLDKEIFLPQVKKGWQGLVESVNHEGKLGYVQLIGAKPEKVEIGHNQEYGSGAFLMAASEMLKLEKEEKVK</sequence>
<dbReference type="InterPro" id="IPR012341">
    <property type="entry name" value="6hp_glycosidase-like_sf"/>
</dbReference>
<dbReference type="InterPro" id="IPR010905">
    <property type="entry name" value="Glyco_hydro_88"/>
</dbReference>
<dbReference type="Gene3D" id="1.50.10.10">
    <property type="match status" value="1"/>
</dbReference>
<dbReference type="GO" id="GO:0016787">
    <property type="term" value="F:hydrolase activity"/>
    <property type="evidence" value="ECO:0007669"/>
    <property type="project" value="UniProtKB-KW"/>
</dbReference>
<accession>A0A1G8FTA0</accession>
<dbReference type="AlphaFoldDB" id="A0A1G8FTA0"/>
<dbReference type="Pfam" id="PF07470">
    <property type="entry name" value="Glyco_hydro_88"/>
    <property type="match status" value="1"/>
</dbReference>
<organism evidence="2 3">
    <name type="scientific">Bacteroides ovatus</name>
    <dbReference type="NCBI Taxonomy" id="28116"/>
    <lineage>
        <taxon>Bacteria</taxon>
        <taxon>Pseudomonadati</taxon>
        <taxon>Bacteroidota</taxon>
        <taxon>Bacteroidia</taxon>
        <taxon>Bacteroidales</taxon>
        <taxon>Bacteroidaceae</taxon>
        <taxon>Bacteroides</taxon>
    </lineage>
</organism>
<dbReference type="PROSITE" id="PS51257">
    <property type="entry name" value="PROKAR_LIPOPROTEIN"/>
    <property type="match status" value="1"/>
</dbReference>
<gene>
    <name evidence="2" type="ORF">SAMN05192582_101532</name>
</gene>
<evidence type="ECO:0000256" key="1">
    <source>
        <dbReference type="ARBA" id="ARBA00022801"/>
    </source>
</evidence>
<dbReference type="PANTHER" id="PTHR33886:SF8">
    <property type="entry name" value="UNSATURATED RHAMNOGALACTURONAN HYDROLASE (EUROFUNG)"/>
    <property type="match status" value="1"/>
</dbReference>
<dbReference type="PANTHER" id="PTHR33886">
    <property type="entry name" value="UNSATURATED RHAMNOGALACTURONAN HYDROLASE (EUROFUNG)"/>
    <property type="match status" value="1"/>
</dbReference>
<reference evidence="3" key="1">
    <citation type="submission" date="2016-10" db="EMBL/GenBank/DDBJ databases">
        <authorList>
            <person name="Varghese N."/>
            <person name="Submissions S."/>
        </authorList>
    </citation>
    <scope>NUCLEOTIDE SEQUENCE [LARGE SCALE GENOMIC DNA]</scope>
    <source>
        <strain evidence="3">NLAE-zl-C57</strain>
    </source>
</reference>
<dbReference type="Proteomes" id="UP000181870">
    <property type="component" value="Unassembled WGS sequence"/>
</dbReference>
<dbReference type="InterPro" id="IPR008928">
    <property type="entry name" value="6-hairpin_glycosidase_sf"/>
</dbReference>
<name>A0A1G8FTA0_BACOV</name>
<evidence type="ECO:0000313" key="2">
    <source>
        <dbReference type="EMBL" id="SDH85344.1"/>
    </source>
</evidence>
<dbReference type="SUPFAM" id="SSF48208">
    <property type="entry name" value="Six-hairpin glycosidases"/>
    <property type="match status" value="1"/>
</dbReference>
<protein>
    <submittedName>
        <fullName evidence="2">Rhamnogalacturonyl hydrolase YesR</fullName>
    </submittedName>
</protein>
<evidence type="ECO:0000313" key="3">
    <source>
        <dbReference type="Proteomes" id="UP000181870"/>
    </source>
</evidence>
<dbReference type="GO" id="GO:0005975">
    <property type="term" value="P:carbohydrate metabolic process"/>
    <property type="evidence" value="ECO:0007669"/>
    <property type="project" value="InterPro"/>
</dbReference>
<dbReference type="InterPro" id="IPR052043">
    <property type="entry name" value="PolySaccharide_Degr_Enz"/>
</dbReference>
<proteinExistence type="predicted"/>
<keyword evidence="1 2" id="KW-0378">Hydrolase</keyword>
<dbReference type="EMBL" id="FNDO01000015">
    <property type="protein sequence ID" value="SDH85344.1"/>
    <property type="molecule type" value="Genomic_DNA"/>
</dbReference>